<dbReference type="EMBL" id="SRLO01000340">
    <property type="protein sequence ID" value="TNN60092.1"/>
    <property type="molecule type" value="Genomic_DNA"/>
</dbReference>
<organism evidence="1 2">
    <name type="scientific">Liparis tanakae</name>
    <name type="common">Tanaka's snailfish</name>
    <dbReference type="NCBI Taxonomy" id="230148"/>
    <lineage>
        <taxon>Eukaryota</taxon>
        <taxon>Metazoa</taxon>
        <taxon>Chordata</taxon>
        <taxon>Craniata</taxon>
        <taxon>Vertebrata</taxon>
        <taxon>Euteleostomi</taxon>
        <taxon>Actinopterygii</taxon>
        <taxon>Neopterygii</taxon>
        <taxon>Teleostei</taxon>
        <taxon>Neoteleostei</taxon>
        <taxon>Acanthomorphata</taxon>
        <taxon>Eupercaria</taxon>
        <taxon>Perciformes</taxon>
        <taxon>Cottioidei</taxon>
        <taxon>Cottales</taxon>
        <taxon>Liparidae</taxon>
        <taxon>Liparis</taxon>
    </lineage>
</organism>
<name>A0A4Z2H590_9TELE</name>
<protein>
    <submittedName>
        <fullName evidence="1">Uncharacterized protein</fullName>
    </submittedName>
</protein>
<dbReference type="Proteomes" id="UP000314294">
    <property type="component" value="Unassembled WGS sequence"/>
</dbReference>
<sequence>MLQARRRAAHQRVQGLGQRMQRVVGRGGRGGDDRVGGGAALDGRAASIDVPHQLLHLVQGAGQHEDVVASQHQGGDLGQLADGRALSVGHDLPQAVHRLVQVVHPLPFAAVDFQPQVLPLVLVGVRPALGLAAPAAALRPALAGLVVRSVFMAVSLENLVGEEAPGGVVHHQVRGRGAAATGAGVGVHLVGSGIMRRHRWSKDTTLSAGSHQMYDAFEALFKYGIHETPWGKRRRATQRDTGIAATEGRMLCRAAGRGESRGGCRPREEMLIMAGIKGVQAFSSGAEWGSACHVSIHEGAGGDATVCGWYMMLSSFVCGSVLRYLPLTPGVTAHKNLSVGGHWLSSLARD</sequence>
<proteinExistence type="predicted"/>
<gene>
    <name evidence="1" type="ORF">EYF80_029644</name>
</gene>
<keyword evidence="2" id="KW-1185">Reference proteome</keyword>
<evidence type="ECO:0000313" key="1">
    <source>
        <dbReference type="EMBL" id="TNN60092.1"/>
    </source>
</evidence>
<accession>A0A4Z2H590</accession>
<dbReference type="AlphaFoldDB" id="A0A4Z2H590"/>
<comment type="caution">
    <text evidence="1">The sequence shown here is derived from an EMBL/GenBank/DDBJ whole genome shotgun (WGS) entry which is preliminary data.</text>
</comment>
<reference evidence="1 2" key="1">
    <citation type="submission" date="2019-03" db="EMBL/GenBank/DDBJ databases">
        <title>First draft genome of Liparis tanakae, snailfish: a comprehensive survey of snailfish specific genes.</title>
        <authorList>
            <person name="Kim W."/>
            <person name="Song I."/>
            <person name="Jeong J.-H."/>
            <person name="Kim D."/>
            <person name="Kim S."/>
            <person name="Ryu S."/>
            <person name="Song J.Y."/>
            <person name="Lee S.K."/>
        </authorList>
    </citation>
    <scope>NUCLEOTIDE SEQUENCE [LARGE SCALE GENOMIC DNA]</scope>
    <source>
        <tissue evidence="1">Muscle</tissue>
    </source>
</reference>
<dbReference type="OrthoDB" id="10661900at2759"/>
<evidence type="ECO:0000313" key="2">
    <source>
        <dbReference type="Proteomes" id="UP000314294"/>
    </source>
</evidence>